<keyword evidence="8" id="KW-1133">Transmembrane helix</keyword>
<comment type="subcellular location">
    <subcellularLocation>
        <location evidence="2">Membrane</location>
    </subcellularLocation>
</comment>
<dbReference type="PROSITE" id="PS50109">
    <property type="entry name" value="HIS_KIN"/>
    <property type="match status" value="1"/>
</dbReference>
<evidence type="ECO:0000256" key="2">
    <source>
        <dbReference type="ARBA" id="ARBA00004370"/>
    </source>
</evidence>
<evidence type="ECO:0000256" key="1">
    <source>
        <dbReference type="ARBA" id="ARBA00000085"/>
    </source>
</evidence>
<dbReference type="InterPro" id="IPR003594">
    <property type="entry name" value="HATPase_dom"/>
</dbReference>
<dbReference type="PANTHER" id="PTHR45436">
    <property type="entry name" value="SENSOR HISTIDINE KINASE YKOH"/>
    <property type="match status" value="1"/>
</dbReference>
<dbReference type="CDD" id="cd00075">
    <property type="entry name" value="HATPase"/>
    <property type="match status" value="1"/>
</dbReference>
<name>A0A1J5Q002_9ZZZZ</name>
<keyword evidence="6" id="KW-0812">Transmembrane</keyword>
<dbReference type="InterPro" id="IPR004358">
    <property type="entry name" value="Sig_transdc_His_kin-like_C"/>
</dbReference>
<organism evidence="11">
    <name type="scientific">mine drainage metagenome</name>
    <dbReference type="NCBI Taxonomy" id="410659"/>
    <lineage>
        <taxon>unclassified sequences</taxon>
        <taxon>metagenomes</taxon>
        <taxon>ecological metagenomes</taxon>
    </lineage>
</organism>
<keyword evidence="9" id="KW-0472">Membrane</keyword>
<accession>A0A1J5Q002</accession>
<dbReference type="SMART" id="SM00387">
    <property type="entry name" value="HATPase_c"/>
    <property type="match status" value="1"/>
</dbReference>
<keyword evidence="7 11" id="KW-0418">Kinase</keyword>
<feature type="domain" description="Histidine kinase" evidence="10">
    <location>
        <begin position="1"/>
        <end position="142"/>
    </location>
</feature>
<comment type="caution">
    <text evidence="11">The sequence shown here is derived from an EMBL/GenBank/DDBJ whole genome shotgun (WGS) entry which is preliminary data.</text>
</comment>
<evidence type="ECO:0000256" key="4">
    <source>
        <dbReference type="ARBA" id="ARBA00022553"/>
    </source>
</evidence>
<gene>
    <name evidence="11" type="primary">mprB_3</name>
    <name evidence="11" type="ORF">GALL_451750</name>
</gene>
<dbReference type="GO" id="GO:0004673">
    <property type="term" value="F:protein histidine kinase activity"/>
    <property type="evidence" value="ECO:0007669"/>
    <property type="project" value="UniProtKB-EC"/>
</dbReference>
<evidence type="ECO:0000313" key="11">
    <source>
        <dbReference type="EMBL" id="OIQ73188.1"/>
    </source>
</evidence>
<evidence type="ECO:0000259" key="10">
    <source>
        <dbReference type="PROSITE" id="PS50109"/>
    </source>
</evidence>
<dbReference type="GO" id="GO:0000160">
    <property type="term" value="P:phosphorelay signal transduction system"/>
    <property type="evidence" value="ECO:0007669"/>
    <property type="project" value="TreeGrafter"/>
</dbReference>
<reference evidence="11" key="1">
    <citation type="submission" date="2016-10" db="EMBL/GenBank/DDBJ databases">
        <title>Sequence of Gallionella enrichment culture.</title>
        <authorList>
            <person name="Poehlein A."/>
            <person name="Muehling M."/>
            <person name="Daniel R."/>
        </authorList>
    </citation>
    <scope>NUCLEOTIDE SEQUENCE</scope>
</reference>
<dbReference type="PRINTS" id="PR00344">
    <property type="entry name" value="BCTRLSENSOR"/>
</dbReference>
<evidence type="ECO:0000256" key="3">
    <source>
        <dbReference type="ARBA" id="ARBA00012438"/>
    </source>
</evidence>
<dbReference type="Gene3D" id="3.30.565.10">
    <property type="entry name" value="Histidine kinase-like ATPase, C-terminal domain"/>
    <property type="match status" value="1"/>
</dbReference>
<evidence type="ECO:0000256" key="9">
    <source>
        <dbReference type="ARBA" id="ARBA00023136"/>
    </source>
</evidence>
<evidence type="ECO:0000256" key="5">
    <source>
        <dbReference type="ARBA" id="ARBA00022679"/>
    </source>
</evidence>
<protein>
    <recommendedName>
        <fullName evidence="3">histidine kinase</fullName>
        <ecNumber evidence="3">2.7.13.3</ecNumber>
    </recommendedName>
</protein>
<evidence type="ECO:0000256" key="8">
    <source>
        <dbReference type="ARBA" id="ARBA00022989"/>
    </source>
</evidence>
<sequence length="152" mass="16110">METVRLDDVVRRAVERASRRGDHELLVDLEPWELDGDATALERAVLNVLDNAVKFSPPGSAVRLRLTDGTLTVEDAGPGISEQDRSRVFDRFWRSEHARGMPGSGLGLAIVADTVAQHGGAVAASTAPGGGALVTLSLPGRPPAAEQPDLLR</sequence>
<evidence type="ECO:0000256" key="7">
    <source>
        <dbReference type="ARBA" id="ARBA00022777"/>
    </source>
</evidence>
<dbReference type="EMBL" id="MLJW01002966">
    <property type="protein sequence ID" value="OIQ73188.1"/>
    <property type="molecule type" value="Genomic_DNA"/>
</dbReference>
<dbReference type="SUPFAM" id="SSF55874">
    <property type="entry name" value="ATPase domain of HSP90 chaperone/DNA topoisomerase II/histidine kinase"/>
    <property type="match status" value="1"/>
</dbReference>
<dbReference type="GO" id="GO:0005886">
    <property type="term" value="C:plasma membrane"/>
    <property type="evidence" value="ECO:0007669"/>
    <property type="project" value="TreeGrafter"/>
</dbReference>
<dbReference type="InterPro" id="IPR050428">
    <property type="entry name" value="TCS_sensor_his_kinase"/>
</dbReference>
<dbReference type="InterPro" id="IPR005467">
    <property type="entry name" value="His_kinase_dom"/>
</dbReference>
<evidence type="ECO:0000256" key="6">
    <source>
        <dbReference type="ARBA" id="ARBA00022692"/>
    </source>
</evidence>
<proteinExistence type="predicted"/>
<dbReference type="PANTHER" id="PTHR45436:SF5">
    <property type="entry name" value="SENSOR HISTIDINE KINASE TRCS"/>
    <property type="match status" value="1"/>
</dbReference>
<keyword evidence="11" id="KW-0378">Hydrolase</keyword>
<dbReference type="Pfam" id="PF02518">
    <property type="entry name" value="HATPase_c"/>
    <property type="match status" value="1"/>
</dbReference>
<keyword evidence="4" id="KW-0597">Phosphoprotein</keyword>
<comment type="catalytic activity">
    <reaction evidence="1">
        <text>ATP + protein L-histidine = ADP + protein N-phospho-L-histidine.</text>
        <dbReference type="EC" id="2.7.13.3"/>
    </reaction>
</comment>
<keyword evidence="5 11" id="KW-0808">Transferase</keyword>
<dbReference type="EC" id="2.7.13.3" evidence="3"/>
<dbReference type="AlphaFoldDB" id="A0A1J5Q002"/>
<dbReference type="InterPro" id="IPR036890">
    <property type="entry name" value="HATPase_C_sf"/>
</dbReference>
<dbReference type="GO" id="GO:0016787">
    <property type="term" value="F:hydrolase activity"/>
    <property type="evidence" value="ECO:0007669"/>
    <property type="project" value="UniProtKB-KW"/>
</dbReference>